<dbReference type="PROSITE" id="PS50096">
    <property type="entry name" value="IQ"/>
    <property type="match status" value="2"/>
</dbReference>
<dbReference type="SMART" id="SM00364">
    <property type="entry name" value="LRR_BAC"/>
    <property type="match status" value="10"/>
</dbReference>
<keyword evidence="5" id="KW-0677">Repeat</keyword>
<dbReference type="InterPro" id="IPR001611">
    <property type="entry name" value="Leu-rich_rpt"/>
</dbReference>
<dbReference type="Pfam" id="PF13855">
    <property type="entry name" value="LRR_8"/>
    <property type="match status" value="1"/>
</dbReference>
<dbReference type="EMBL" id="JNBS01001910">
    <property type="protein sequence ID" value="OQR97445.1"/>
    <property type="molecule type" value="Genomic_DNA"/>
</dbReference>
<evidence type="ECO:0000313" key="12">
    <source>
        <dbReference type="Proteomes" id="UP000243217"/>
    </source>
</evidence>
<evidence type="ECO:0000256" key="3">
    <source>
        <dbReference type="ARBA" id="ARBA00022454"/>
    </source>
</evidence>
<evidence type="ECO:0000259" key="10">
    <source>
        <dbReference type="PROSITE" id="PS50020"/>
    </source>
</evidence>
<evidence type="ECO:0000256" key="4">
    <source>
        <dbReference type="ARBA" id="ARBA00022614"/>
    </source>
</evidence>
<dbReference type="Pfam" id="PF00397">
    <property type="entry name" value="WW"/>
    <property type="match status" value="2"/>
</dbReference>
<dbReference type="AlphaFoldDB" id="A0A1V9ZHH7"/>
<dbReference type="InterPro" id="IPR019734">
    <property type="entry name" value="TPR_rpt"/>
</dbReference>
<dbReference type="GO" id="GO:0006281">
    <property type="term" value="P:DNA repair"/>
    <property type="evidence" value="ECO:0007669"/>
    <property type="project" value="UniProtKB-KW"/>
</dbReference>
<dbReference type="InterPro" id="IPR036020">
    <property type="entry name" value="WW_dom_sf"/>
</dbReference>
<keyword evidence="3" id="KW-0158">Chromosome</keyword>
<dbReference type="GO" id="GO:0005694">
    <property type="term" value="C:chromosome"/>
    <property type="evidence" value="ECO:0007669"/>
    <property type="project" value="UniProtKB-SubCell"/>
</dbReference>
<gene>
    <name evidence="11" type="ORF">THRCLA_21933</name>
</gene>
<dbReference type="SMART" id="SM00028">
    <property type="entry name" value="TPR"/>
    <property type="match status" value="2"/>
</dbReference>
<dbReference type="SUPFAM" id="SSF51045">
    <property type="entry name" value="WW domain"/>
    <property type="match status" value="2"/>
</dbReference>
<feature type="domain" description="WW" evidence="10">
    <location>
        <begin position="117"/>
        <end position="151"/>
    </location>
</feature>
<dbReference type="Gene3D" id="3.80.10.10">
    <property type="entry name" value="Ribonuclease Inhibitor"/>
    <property type="match status" value="2"/>
</dbReference>
<dbReference type="PROSITE" id="PS51450">
    <property type="entry name" value="LRR"/>
    <property type="match status" value="5"/>
</dbReference>
<keyword evidence="8" id="KW-0234">DNA repair</keyword>
<dbReference type="Proteomes" id="UP000243217">
    <property type="component" value="Unassembled WGS sequence"/>
</dbReference>
<dbReference type="InterPro" id="IPR032675">
    <property type="entry name" value="LRR_dom_sf"/>
</dbReference>
<dbReference type="Gene3D" id="1.25.40.10">
    <property type="entry name" value="Tetratricopeptide repeat domain"/>
    <property type="match status" value="1"/>
</dbReference>
<dbReference type="PROSITE" id="PS01159">
    <property type="entry name" value="WW_DOMAIN_1"/>
    <property type="match status" value="1"/>
</dbReference>
<dbReference type="SUPFAM" id="SSF52058">
    <property type="entry name" value="L domain-like"/>
    <property type="match status" value="1"/>
</dbReference>
<dbReference type="STRING" id="74557.A0A1V9ZHH7"/>
<dbReference type="InterPro" id="IPR050216">
    <property type="entry name" value="LRR_domain-containing"/>
</dbReference>
<proteinExistence type="inferred from homology"/>
<name>A0A1V9ZHH7_9STRA</name>
<feature type="compositionally biased region" description="Polar residues" evidence="9">
    <location>
        <begin position="205"/>
        <end position="214"/>
    </location>
</feature>
<reference evidence="11 12" key="1">
    <citation type="journal article" date="2014" name="Genome Biol. Evol.">
        <title>The secreted proteins of Achlya hypogyna and Thraustotheca clavata identify the ancestral oomycete secretome and reveal gene acquisitions by horizontal gene transfer.</title>
        <authorList>
            <person name="Misner I."/>
            <person name="Blouin N."/>
            <person name="Leonard G."/>
            <person name="Richards T.A."/>
            <person name="Lane C.E."/>
        </authorList>
    </citation>
    <scope>NUCLEOTIDE SEQUENCE [LARGE SCALE GENOMIC DNA]</scope>
    <source>
        <strain evidence="11 12">ATCC 34112</strain>
    </source>
</reference>
<keyword evidence="6" id="KW-0227">DNA damage</keyword>
<comment type="caution">
    <text evidence="11">The sequence shown here is derived from an EMBL/GenBank/DDBJ whole genome shotgun (WGS) entry which is preliminary data.</text>
</comment>
<dbReference type="SMART" id="SM00456">
    <property type="entry name" value="WW"/>
    <property type="match status" value="3"/>
</dbReference>
<keyword evidence="4" id="KW-0433">Leucine-rich repeat</keyword>
<sequence length="1118" mass="128136">MRLPKGWDTAIDPSTSLAYYFNRSTGETSWLSPTLPEMSVNAAAVYIQKTWRAKQARARIQTMMHSVYRRIFDPTTQAYFYHNVKTGETSWMTPRGLKIKPKTSPNEGIEDSLDDTTELPEGWTEAFDTATQHTYYVNEKTRETSWTKPHFDGSWKPFSLNENDAAILMQAAWRGRCDRVRVRELILETTEMVTDPATGKATYYNKRTNSSSKYPSRLPLIPSQKPRFGEAPPSKDESESSERKLRIGVRLYPRSKAQKIVDAAEDMELDNIPAIELNLSNLQALKLSSRIWNLDNLERLELNNNRLLRIPSGIQDLTKLVYLDVSHNALTTLPSGLQTTLTLKYLDASHNYITTFSPRLWKIKSLTELNLSYNHLEEMPYIEGDLKLLKETGAWGVGIGLLIQLQSLKINHNRLRIWPMSLENCTALSFLDMSHNELEILSDDVGNLKQLEVLNIHNNSLKKLPDTIGSLGKLREFFVSNNQLSDIPPRIEECSQLTILDISNNKMRALRVEIKSVISLNHLLLAGNPLSHFPNHLHDMNELQILNVSHCQLQSLPDNVWKFSSKKAQLSTFDGSHNELEILPITALEVLLLSHNQITVVPDEIIQLSKLRVLQLQHNNLTKLPQLLGQLALLDYLDVSHNKLSNLPSTCNKLKRLNSNPFETIDADLQAFLDAVYQAKLDVDKKQYETAYEVFSKILFDVKIRPLAVLNETHKHIRATAFFYRGICRYQQISGALNTLGSLNEEAVSLMKVIHEDIMIHEYDAHRPRQLQNKASPPTKYPDEITSARTRLAEVIQCKDQHRASISEWKNDAITDLKAALRLNMEPATASYTLSMLYSKLGEYPRAVHMWTKAIEYLQGFQQSKDENVMTMLTAPLIMERARSYARMGQIPQALVDYNTILSAFPQYAEAQLEANEWTDHQKKYHEPCGVDSDELLRAYNIDIRTGICRRHYDPSIDSLPPSQLNEIDAKERFLAECQNLRDEIGSSQAKLLISQNEAKAKREALVSAVLDRKREIRSNLTMAKEEEDQRKRDEAIAHALYLNQVELAREANERIWLQYEEDLQRWVEQENDRLRLEELEALEAARRKAEEKEEHKKRLARRGGLRQAASTRAKAGK</sequence>
<evidence type="ECO:0000256" key="2">
    <source>
        <dbReference type="ARBA" id="ARBA00010999"/>
    </source>
</evidence>
<dbReference type="Gene3D" id="1.20.5.190">
    <property type="match status" value="1"/>
</dbReference>
<protein>
    <recommendedName>
        <fullName evidence="10">WW domain-containing protein</fullName>
    </recommendedName>
</protein>
<dbReference type="SUPFAM" id="SSF48452">
    <property type="entry name" value="TPR-like"/>
    <property type="match status" value="1"/>
</dbReference>
<keyword evidence="12" id="KW-1185">Reference proteome</keyword>
<dbReference type="GO" id="GO:0006325">
    <property type="term" value="P:chromatin organization"/>
    <property type="evidence" value="ECO:0007669"/>
    <property type="project" value="UniProtKB-KW"/>
</dbReference>
<evidence type="ECO:0000256" key="8">
    <source>
        <dbReference type="ARBA" id="ARBA00023204"/>
    </source>
</evidence>
<dbReference type="SMART" id="SM00365">
    <property type="entry name" value="LRR_SD22"/>
    <property type="match status" value="6"/>
</dbReference>
<feature type="region of interest" description="Disordered" evidence="9">
    <location>
        <begin position="1087"/>
        <end position="1118"/>
    </location>
</feature>
<dbReference type="InterPro" id="IPR003591">
    <property type="entry name" value="Leu-rich_rpt_typical-subtyp"/>
</dbReference>
<accession>A0A1V9ZHH7</accession>
<evidence type="ECO:0000256" key="6">
    <source>
        <dbReference type="ARBA" id="ARBA00022763"/>
    </source>
</evidence>
<dbReference type="PANTHER" id="PTHR48051:SF1">
    <property type="entry name" value="RAS SUPPRESSOR PROTEIN 1"/>
    <property type="match status" value="1"/>
</dbReference>
<dbReference type="Pfam" id="PF00560">
    <property type="entry name" value="LRR_1"/>
    <property type="match status" value="1"/>
</dbReference>
<dbReference type="GO" id="GO:0005737">
    <property type="term" value="C:cytoplasm"/>
    <property type="evidence" value="ECO:0007669"/>
    <property type="project" value="TreeGrafter"/>
</dbReference>
<dbReference type="SMART" id="SM00015">
    <property type="entry name" value="IQ"/>
    <property type="match status" value="2"/>
</dbReference>
<comment type="similarity">
    <text evidence="2">Belongs to the Tonsoku family.</text>
</comment>
<evidence type="ECO:0000313" key="11">
    <source>
        <dbReference type="EMBL" id="OQR97445.1"/>
    </source>
</evidence>
<dbReference type="SMART" id="SM00369">
    <property type="entry name" value="LRR_TYP"/>
    <property type="match status" value="12"/>
</dbReference>
<dbReference type="Gene3D" id="2.20.70.10">
    <property type="match status" value="2"/>
</dbReference>
<evidence type="ECO:0000256" key="1">
    <source>
        <dbReference type="ARBA" id="ARBA00004286"/>
    </source>
</evidence>
<dbReference type="InterPro" id="IPR011990">
    <property type="entry name" value="TPR-like_helical_dom_sf"/>
</dbReference>
<feature type="domain" description="WW" evidence="10">
    <location>
        <begin position="1"/>
        <end position="35"/>
    </location>
</feature>
<organism evidence="11 12">
    <name type="scientific">Thraustotheca clavata</name>
    <dbReference type="NCBI Taxonomy" id="74557"/>
    <lineage>
        <taxon>Eukaryota</taxon>
        <taxon>Sar</taxon>
        <taxon>Stramenopiles</taxon>
        <taxon>Oomycota</taxon>
        <taxon>Saprolegniomycetes</taxon>
        <taxon>Saprolegniales</taxon>
        <taxon>Achlyaceae</taxon>
        <taxon>Thraustotheca</taxon>
    </lineage>
</organism>
<evidence type="ECO:0000256" key="7">
    <source>
        <dbReference type="ARBA" id="ARBA00022853"/>
    </source>
</evidence>
<feature type="compositionally biased region" description="Basic and acidic residues" evidence="9">
    <location>
        <begin position="1087"/>
        <end position="1097"/>
    </location>
</feature>
<dbReference type="OrthoDB" id="676979at2759"/>
<dbReference type="PROSITE" id="PS50020">
    <property type="entry name" value="WW_DOMAIN_2"/>
    <property type="match status" value="2"/>
</dbReference>
<keyword evidence="7" id="KW-0156">Chromatin regulator</keyword>
<feature type="region of interest" description="Disordered" evidence="9">
    <location>
        <begin position="205"/>
        <end position="243"/>
    </location>
</feature>
<dbReference type="InterPro" id="IPR001202">
    <property type="entry name" value="WW_dom"/>
</dbReference>
<feature type="compositionally biased region" description="Basic and acidic residues" evidence="9">
    <location>
        <begin position="233"/>
        <end position="243"/>
    </location>
</feature>
<evidence type="ECO:0000256" key="9">
    <source>
        <dbReference type="SAM" id="MobiDB-lite"/>
    </source>
</evidence>
<dbReference type="InterPro" id="IPR000048">
    <property type="entry name" value="IQ_motif_EF-hand-BS"/>
</dbReference>
<evidence type="ECO:0000256" key="5">
    <source>
        <dbReference type="ARBA" id="ARBA00022737"/>
    </source>
</evidence>
<comment type="subcellular location">
    <subcellularLocation>
        <location evidence="1">Chromosome</location>
    </subcellularLocation>
</comment>
<dbReference type="CDD" id="cd00201">
    <property type="entry name" value="WW"/>
    <property type="match status" value="2"/>
</dbReference>
<dbReference type="PANTHER" id="PTHR48051">
    <property type="match status" value="1"/>
</dbReference>